<proteinExistence type="predicted"/>
<dbReference type="SUPFAM" id="SSF53187">
    <property type="entry name" value="Zn-dependent exopeptidases"/>
    <property type="match status" value="1"/>
</dbReference>
<evidence type="ECO:0000256" key="2">
    <source>
        <dbReference type="ARBA" id="ARBA00011901"/>
    </source>
</evidence>
<protein>
    <recommendedName>
        <fullName evidence="2">N-acetylmuramoyl-L-alanine amidase</fullName>
        <ecNumber evidence="2">3.5.1.28</ecNumber>
    </recommendedName>
</protein>
<dbReference type="InterPro" id="IPR050695">
    <property type="entry name" value="N-acetylmuramoyl_amidase_3"/>
</dbReference>
<evidence type="ECO:0000259" key="4">
    <source>
        <dbReference type="Pfam" id="PF01520"/>
    </source>
</evidence>
<evidence type="ECO:0000313" key="5">
    <source>
        <dbReference type="EMBL" id="MCE8047027.1"/>
    </source>
</evidence>
<comment type="caution">
    <text evidence="5">The sequence shown here is derived from an EMBL/GenBank/DDBJ whole genome shotgun (WGS) entry which is preliminary data.</text>
</comment>
<dbReference type="PANTHER" id="PTHR30404:SF0">
    <property type="entry name" value="N-ACETYLMURAMOYL-L-ALANINE AMIDASE AMIC"/>
    <property type="match status" value="1"/>
</dbReference>
<organism evidence="5 6">
    <name type="scientific">Billgrantia desiderata</name>
    <dbReference type="NCBI Taxonomy" id="52021"/>
    <lineage>
        <taxon>Bacteria</taxon>
        <taxon>Pseudomonadati</taxon>
        <taxon>Pseudomonadota</taxon>
        <taxon>Gammaproteobacteria</taxon>
        <taxon>Oceanospirillales</taxon>
        <taxon>Halomonadaceae</taxon>
        <taxon>Billgrantia</taxon>
    </lineage>
</organism>
<dbReference type="EC" id="3.5.1.28" evidence="2"/>
<dbReference type="Pfam" id="PF01520">
    <property type="entry name" value="Amidase_3"/>
    <property type="match status" value="1"/>
</dbReference>
<dbReference type="PANTHER" id="PTHR30404">
    <property type="entry name" value="N-ACETYLMURAMOYL-L-ALANINE AMIDASE"/>
    <property type="match status" value="1"/>
</dbReference>
<feature type="domain" description="MurNAc-LAA" evidence="4">
    <location>
        <begin position="22"/>
        <end position="168"/>
    </location>
</feature>
<dbReference type="CDD" id="cd02696">
    <property type="entry name" value="MurNAc-LAA"/>
    <property type="match status" value="1"/>
</dbReference>
<keyword evidence="3" id="KW-0378">Hydrolase</keyword>
<dbReference type="EMBL" id="JABFTQ010000005">
    <property type="protein sequence ID" value="MCE8047027.1"/>
    <property type="molecule type" value="Genomic_DNA"/>
</dbReference>
<comment type="catalytic activity">
    <reaction evidence="1">
        <text>Hydrolyzes the link between N-acetylmuramoyl residues and L-amino acid residues in certain cell-wall glycopeptides.</text>
        <dbReference type="EC" id="3.5.1.28"/>
    </reaction>
</comment>
<sequence length="191" mass="20423">MIRWIDEVKAVPWAPPQVRTLMISAGHSHTDPGAVANGYREADLVLEFRDLVSIELCALGIKHMKDGGKGENLPLRDAVKVAAKCDLAVEFHTDAAGSSATGTWTLSRAHNKPLAAQLCHVTADTLGIRNRGPAPENAGQHHRLAFVSDGGGIIHELFFITNKGDLAAFLGGRRGLAKEVARVLAEAARQP</sequence>
<evidence type="ECO:0000313" key="6">
    <source>
        <dbReference type="Proteomes" id="UP001320154"/>
    </source>
</evidence>
<keyword evidence="6" id="KW-1185">Reference proteome</keyword>
<dbReference type="Proteomes" id="UP001320154">
    <property type="component" value="Unassembled WGS sequence"/>
</dbReference>
<reference evidence="5 6" key="1">
    <citation type="journal article" date="2021" name="Front. Microbiol.">
        <title>Aerobic Denitrification and Heterotrophic Sulfur Oxidation in the Genus Halomonas Revealed by Six Novel Species Characterizations and Genome-Based Analysis.</title>
        <authorList>
            <person name="Wang L."/>
            <person name="Shao Z."/>
        </authorList>
    </citation>
    <scope>NUCLEOTIDE SEQUENCE [LARGE SCALE GENOMIC DNA]</scope>
    <source>
        <strain evidence="5 6">MCCC 1A05748</strain>
    </source>
</reference>
<name>A0ABS9B4B0_9GAMM</name>
<evidence type="ECO:0000256" key="1">
    <source>
        <dbReference type="ARBA" id="ARBA00001561"/>
    </source>
</evidence>
<evidence type="ECO:0000256" key="3">
    <source>
        <dbReference type="ARBA" id="ARBA00022801"/>
    </source>
</evidence>
<dbReference type="RefSeq" id="WP_234250524.1">
    <property type="nucleotide sequence ID" value="NZ_JABFTQ010000005.1"/>
</dbReference>
<accession>A0ABS9B4B0</accession>
<dbReference type="Gene3D" id="3.40.630.40">
    <property type="entry name" value="Zn-dependent exopeptidases"/>
    <property type="match status" value="1"/>
</dbReference>
<dbReference type="InterPro" id="IPR002508">
    <property type="entry name" value="MurNAc-LAA_cat"/>
</dbReference>
<gene>
    <name evidence="5" type="ORF">HOP60_09830</name>
</gene>